<dbReference type="GO" id="GO:0006979">
    <property type="term" value="P:response to oxidative stress"/>
    <property type="evidence" value="ECO:0007669"/>
    <property type="project" value="InterPro"/>
</dbReference>
<dbReference type="OrthoDB" id="9785497at2"/>
<keyword evidence="4" id="KW-0732">Signal</keyword>
<name>A0A432V9N6_9HYPH</name>
<dbReference type="EC" id="1.8.4.12" evidence="1"/>
<feature type="domain" description="MsrB" evidence="5">
    <location>
        <begin position="43"/>
        <end position="164"/>
    </location>
</feature>
<dbReference type="InterPro" id="IPR011057">
    <property type="entry name" value="Mss4-like_sf"/>
</dbReference>
<evidence type="ECO:0000313" key="6">
    <source>
        <dbReference type="EMBL" id="RUM98826.1"/>
    </source>
</evidence>
<dbReference type="AlphaFoldDB" id="A0A432V9N6"/>
<evidence type="ECO:0000256" key="3">
    <source>
        <dbReference type="ARBA" id="ARBA00048488"/>
    </source>
</evidence>
<dbReference type="PROSITE" id="PS51790">
    <property type="entry name" value="MSRB"/>
    <property type="match status" value="1"/>
</dbReference>
<dbReference type="NCBIfam" id="TIGR00357">
    <property type="entry name" value="peptide-methionine (R)-S-oxide reductase MsrB"/>
    <property type="match status" value="1"/>
</dbReference>
<dbReference type="PANTHER" id="PTHR10173:SF57">
    <property type="entry name" value="PEPTIDE-METHIONINE (R)-S-OXIDE REDUCTASE"/>
    <property type="match status" value="1"/>
</dbReference>
<reference evidence="6 7" key="1">
    <citation type="submission" date="2018-11" db="EMBL/GenBank/DDBJ databases">
        <title>Pseudaminobacter arsenicus sp. nov., an arsenic-resistant bacterium isolated from arsenic-rich aquifers.</title>
        <authorList>
            <person name="Mu Y."/>
        </authorList>
    </citation>
    <scope>NUCLEOTIDE SEQUENCE [LARGE SCALE GENOMIC DNA]</scope>
    <source>
        <strain evidence="6 7">CB3</strain>
    </source>
</reference>
<dbReference type="InterPro" id="IPR028427">
    <property type="entry name" value="Met_Sox_Rdtase_MsrB"/>
</dbReference>
<dbReference type="GO" id="GO:0033743">
    <property type="term" value="F:peptide-methionine (R)-S-oxide reductase activity"/>
    <property type="evidence" value="ECO:0007669"/>
    <property type="project" value="UniProtKB-EC"/>
</dbReference>
<dbReference type="EMBL" id="RKST01000003">
    <property type="protein sequence ID" value="RUM98826.1"/>
    <property type="molecule type" value="Genomic_DNA"/>
</dbReference>
<protein>
    <recommendedName>
        <fullName evidence="1">peptide-methionine (R)-S-oxide reductase</fullName>
        <ecNumber evidence="1">1.8.4.12</ecNumber>
    </recommendedName>
</protein>
<dbReference type="RefSeq" id="WP_128624329.1">
    <property type="nucleotide sequence ID" value="NZ_ML133508.1"/>
</dbReference>
<keyword evidence="2 6" id="KW-0560">Oxidoreductase</keyword>
<dbReference type="InterPro" id="IPR002579">
    <property type="entry name" value="Met_Sox_Rdtase_MsrB_dom"/>
</dbReference>
<proteinExistence type="predicted"/>
<evidence type="ECO:0000256" key="2">
    <source>
        <dbReference type="ARBA" id="ARBA00023002"/>
    </source>
</evidence>
<feature type="chain" id="PRO_5019476421" description="peptide-methionine (R)-S-oxide reductase" evidence="4">
    <location>
        <begin position="22"/>
        <end position="167"/>
    </location>
</feature>
<organism evidence="6 7">
    <name type="scientific">Borborobacter arsenicus</name>
    <dbReference type="NCBI Taxonomy" id="1851146"/>
    <lineage>
        <taxon>Bacteria</taxon>
        <taxon>Pseudomonadati</taxon>
        <taxon>Pseudomonadota</taxon>
        <taxon>Alphaproteobacteria</taxon>
        <taxon>Hyphomicrobiales</taxon>
        <taxon>Phyllobacteriaceae</taxon>
        <taxon>Borborobacter</taxon>
    </lineage>
</organism>
<comment type="catalytic activity">
    <reaction evidence="3">
        <text>L-methionyl-[protein] + [thioredoxin]-disulfide + H2O = L-methionyl-(R)-S-oxide-[protein] + [thioredoxin]-dithiol</text>
        <dbReference type="Rhea" id="RHEA:24164"/>
        <dbReference type="Rhea" id="RHEA-COMP:10698"/>
        <dbReference type="Rhea" id="RHEA-COMP:10700"/>
        <dbReference type="Rhea" id="RHEA-COMP:12313"/>
        <dbReference type="Rhea" id="RHEA-COMP:12314"/>
        <dbReference type="ChEBI" id="CHEBI:15377"/>
        <dbReference type="ChEBI" id="CHEBI:16044"/>
        <dbReference type="ChEBI" id="CHEBI:29950"/>
        <dbReference type="ChEBI" id="CHEBI:45764"/>
        <dbReference type="ChEBI" id="CHEBI:50058"/>
        <dbReference type="EC" id="1.8.4.12"/>
    </reaction>
</comment>
<evidence type="ECO:0000259" key="5">
    <source>
        <dbReference type="PROSITE" id="PS51790"/>
    </source>
</evidence>
<gene>
    <name evidence="6" type="primary">msrB</name>
    <name evidence="6" type="ORF">EET67_04055</name>
</gene>
<dbReference type="GO" id="GO:0005737">
    <property type="term" value="C:cytoplasm"/>
    <property type="evidence" value="ECO:0007669"/>
    <property type="project" value="TreeGrafter"/>
</dbReference>
<dbReference type="PANTHER" id="PTHR10173">
    <property type="entry name" value="METHIONINE SULFOXIDE REDUCTASE"/>
    <property type="match status" value="1"/>
</dbReference>
<dbReference type="GO" id="GO:0030091">
    <property type="term" value="P:protein repair"/>
    <property type="evidence" value="ECO:0007669"/>
    <property type="project" value="InterPro"/>
</dbReference>
<dbReference type="Gene3D" id="2.170.150.20">
    <property type="entry name" value="Peptide methionine sulfoxide reductase"/>
    <property type="match status" value="1"/>
</dbReference>
<sequence>MNRRNFLLSSAAVVAFTSGTAALWRMSKPSEAMAGTFEVEKTAAEWRALLTPAQFAVLREEDTEPSGSSPLNNEKRKGIFHCAGCDLAAYSSETKYESGTGWPSFWQSLPDAIGTKEDNTLFMTRIEVHCRRCGGHFGHIFDDGPPPTGKRHCLNGLALTFRLATAA</sequence>
<dbReference type="Proteomes" id="UP000281647">
    <property type="component" value="Unassembled WGS sequence"/>
</dbReference>
<evidence type="ECO:0000313" key="7">
    <source>
        <dbReference type="Proteomes" id="UP000281647"/>
    </source>
</evidence>
<feature type="signal peptide" evidence="4">
    <location>
        <begin position="1"/>
        <end position="21"/>
    </location>
</feature>
<keyword evidence="7" id="KW-1185">Reference proteome</keyword>
<evidence type="ECO:0000256" key="1">
    <source>
        <dbReference type="ARBA" id="ARBA00012499"/>
    </source>
</evidence>
<accession>A0A432V9N6</accession>
<dbReference type="SUPFAM" id="SSF51316">
    <property type="entry name" value="Mss4-like"/>
    <property type="match status" value="1"/>
</dbReference>
<evidence type="ECO:0000256" key="4">
    <source>
        <dbReference type="SAM" id="SignalP"/>
    </source>
</evidence>
<comment type="caution">
    <text evidence="6">The sequence shown here is derived from an EMBL/GenBank/DDBJ whole genome shotgun (WGS) entry which is preliminary data.</text>
</comment>
<dbReference type="Pfam" id="PF01641">
    <property type="entry name" value="SelR"/>
    <property type="match status" value="1"/>
</dbReference>